<reference evidence="7" key="2">
    <citation type="submission" date="2018-05" db="EMBL/GenBank/DDBJ databases">
        <title>OpunRS2 (Oryza punctata Reference Sequence Version 2).</title>
        <authorList>
            <person name="Zhang J."/>
            <person name="Kudrna D."/>
            <person name="Lee S."/>
            <person name="Talag J."/>
            <person name="Welchert J."/>
            <person name="Wing R.A."/>
        </authorList>
    </citation>
    <scope>NUCLEOTIDE SEQUENCE [LARGE SCALE GENOMIC DNA]</scope>
</reference>
<evidence type="ECO:0000256" key="3">
    <source>
        <dbReference type="ARBA" id="ARBA00022737"/>
    </source>
</evidence>
<evidence type="ECO:0000256" key="2">
    <source>
        <dbReference type="ARBA" id="ARBA00022614"/>
    </source>
</evidence>
<sequence length="168" mass="18411">MAEAVVLPLVSKLQEVALSEGRALVGVGGDINRLRDKLMWLLAFLQEADPQRRAGDAGELMRVLVHQTRDAAFSAEDALDDYAVRVDLSRYPGWSRAVIGFLAGITTQVRVRHRLSNDIAAIHARLEEIVGNKDKYRLEGSAPSSLLTWTASAASSSVSLHWLVKHSP</sequence>
<keyword evidence="5" id="KW-0611">Plant defense</keyword>
<protein>
    <recommendedName>
        <fullName evidence="6">Disease resistance N-terminal domain-containing protein</fullName>
    </recommendedName>
</protein>
<dbReference type="CDD" id="cd14798">
    <property type="entry name" value="RX-CC_like"/>
    <property type="match status" value="1"/>
</dbReference>
<evidence type="ECO:0000313" key="7">
    <source>
        <dbReference type="EnsemblPlants" id="OPUNC08G08770.1"/>
    </source>
</evidence>
<dbReference type="GO" id="GO:0006952">
    <property type="term" value="P:defense response"/>
    <property type="evidence" value="ECO:0007669"/>
    <property type="project" value="UniProtKB-KW"/>
</dbReference>
<accession>A0A0E0LTE9</accession>
<keyword evidence="3" id="KW-0677">Repeat</keyword>
<dbReference type="AlphaFoldDB" id="A0A0E0LTE9"/>
<proteinExistence type="inferred from homology"/>
<keyword evidence="8" id="KW-1185">Reference proteome</keyword>
<dbReference type="PANTHER" id="PTHR19338:SF73">
    <property type="entry name" value="DISEASE RESISTANCE PROTEIN RGA2-LIKE"/>
    <property type="match status" value="1"/>
</dbReference>
<evidence type="ECO:0000256" key="1">
    <source>
        <dbReference type="ARBA" id="ARBA00008894"/>
    </source>
</evidence>
<evidence type="ECO:0000256" key="4">
    <source>
        <dbReference type="ARBA" id="ARBA00022741"/>
    </source>
</evidence>
<dbReference type="Gene3D" id="1.20.5.4130">
    <property type="match status" value="1"/>
</dbReference>
<dbReference type="HOGENOM" id="CLU_000837_29_2_1"/>
<dbReference type="STRING" id="4537.A0A0E0LTE9"/>
<evidence type="ECO:0000256" key="5">
    <source>
        <dbReference type="ARBA" id="ARBA00022821"/>
    </source>
</evidence>
<dbReference type="OMA" id="ASIPYTH"/>
<keyword evidence="2" id="KW-0433">Leucine-rich repeat</keyword>
<dbReference type="Gramene" id="OPUNC08G08770.1">
    <property type="protein sequence ID" value="OPUNC08G08770.1"/>
    <property type="gene ID" value="OPUNC08G08770"/>
</dbReference>
<keyword evidence="4" id="KW-0547">Nucleotide-binding</keyword>
<name>A0A0E0LTE9_ORYPU</name>
<reference evidence="7" key="1">
    <citation type="submission" date="2015-04" db="UniProtKB">
        <authorList>
            <consortium name="EnsemblPlants"/>
        </authorList>
    </citation>
    <scope>IDENTIFICATION</scope>
</reference>
<dbReference type="Proteomes" id="UP000026962">
    <property type="component" value="Chromosome 8"/>
</dbReference>
<dbReference type="InterPro" id="IPR041118">
    <property type="entry name" value="Rx_N"/>
</dbReference>
<dbReference type="PANTHER" id="PTHR19338">
    <property type="entry name" value="TRANSLOCASE OF INNER MITOCHONDRIAL MEMBRANE 13 HOMOLOG"/>
    <property type="match status" value="1"/>
</dbReference>
<dbReference type="EnsemblPlants" id="OPUNC08G08770.1">
    <property type="protein sequence ID" value="OPUNC08G08770.1"/>
    <property type="gene ID" value="OPUNC08G08770"/>
</dbReference>
<dbReference type="GO" id="GO:0000166">
    <property type="term" value="F:nucleotide binding"/>
    <property type="evidence" value="ECO:0007669"/>
    <property type="project" value="UniProtKB-KW"/>
</dbReference>
<comment type="similarity">
    <text evidence="1">Belongs to the disease resistance NB-LRR family.</text>
</comment>
<dbReference type="Pfam" id="PF18052">
    <property type="entry name" value="Rx_N"/>
    <property type="match status" value="1"/>
</dbReference>
<dbReference type="eggNOG" id="KOG4658">
    <property type="taxonomic scope" value="Eukaryota"/>
</dbReference>
<dbReference type="InterPro" id="IPR038005">
    <property type="entry name" value="RX-like_CC"/>
</dbReference>
<organism evidence="7">
    <name type="scientific">Oryza punctata</name>
    <name type="common">Red rice</name>
    <dbReference type="NCBI Taxonomy" id="4537"/>
    <lineage>
        <taxon>Eukaryota</taxon>
        <taxon>Viridiplantae</taxon>
        <taxon>Streptophyta</taxon>
        <taxon>Embryophyta</taxon>
        <taxon>Tracheophyta</taxon>
        <taxon>Spermatophyta</taxon>
        <taxon>Magnoliopsida</taxon>
        <taxon>Liliopsida</taxon>
        <taxon>Poales</taxon>
        <taxon>Poaceae</taxon>
        <taxon>BOP clade</taxon>
        <taxon>Oryzoideae</taxon>
        <taxon>Oryzeae</taxon>
        <taxon>Oryzinae</taxon>
        <taxon>Oryza</taxon>
    </lineage>
</organism>
<evidence type="ECO:0000259" key="6">
    <source>
        <dbReference type="Pfam" id="PF18052"/>
    </source>
</evidence>
<evidence type="ECO:0000313" key="8">
    <source>
        <dbReference type="Proteomes" id="UP000026962"/>
    </source>
</evidence>
<feature type="domain" description="Disease resistance N-terminal" evidence="6">
    <location>
        <begin position="5"/>
        <end position="90"/>
    </location>
</feature>